<proteinExistence type="predicted"/>
<keyword evidence="1" id="KW-0732">Signal</keyword>
<evidence type="ECO:0000313" key="2">
    <source>
        <dbReference type="EMBL" id="KAG7159196.1"/>
    </source>
</evidence>
<name>A0A8J5JKN0_HOMAM</name>
<comment type="caution">
    <text evidence="2">The sequence shown here is derived from an EMBL/GenBank/DDBJ whole genome shotgun (WGS) entry which is preliminary data.</text>
</comment>
<organism evidence="2 3">
    <name type="scientific">Homarus americanus</name>
    <name type="common">American lobster</name>
    <dbReference type="NCBI Taxonomy" id="6706"/>
    <lineage>
        <taxon>Eukaryota</taxon>
        <taxon>Metazoa</taxon>
        <taxon>Ecdysozoa</taxon>
        <taxon>Arthropoda</taxon>
        <taxon>Crustacea</taxon>
        <taxon>Multicrustacea</taxon>
        <taxon>Malacostraca</taxon>
        <taxon>Eumalacostraca</taxon>
        <taxon>Eucarida</taxon>
        <taxon>Decapoda</taxon>
        <taxon>Pleocyemata</taxon>
        <taxon>Astacidea</taxon>
        <taxon>Nephropoidea</taxon>
        <taxon>Nephropidae</taxon>
        <taxon>Homarus</taxon>
    </lineage>
</organism>
<dbReference type="AlphaFoldDB" id="A0A8J5JKN0"/>
<evidence type="ECO:0000313" key="3">
    <source>
        <dbReference type="Proteomes" id="UP000747542"/>
    </source>
</evidence>
<dbReference type="Proteomes" id="UP000747542">
    <property type="component" value="Unassembled WGS sequence"/>
</dbReference>
<evidence type="ECO:0000256" key="1">
    <source>
        <dbReference type="SAM" id="SignalP"/>
    </source>
</evidence>
<gene>
    <name evidence="2" type="ORF">Hamer_G016586</name>
</gene>
<feature type="chain" id="PRO_5035272996" evidence="1">
    <location>
        <begin position="17"/>
        <end position="95"/>
    </location>
</feature>
<protein>
    <submittedName>
        <fullName evidence="2">Uncharacterized protein</fullName>
    </submittedName>
</protein>
<sequence length="95" mass="10779">MKLLVILFSLTALTWAQDQPHCRCGGFITESEEEVEVFNLPTFQVENCEAEQGCRELCRMIVVLYSKLCDGPWEMGEESSNEELCCKGGQYVTCM</sequence>
<keyword evidence="3" id="KW-1185">Reference proteome</keyword>
<accession>A0A8J5JKN0</accession>
<reference evidence="2" key="1">
    <citation type="journal article" date="2021" name="Sci. Adv.">
        <title>The American lobster genome reveals insights on longevity, neural, and immune adaptations.</title>
        <authorList>
            <person name="Polinski J.M."/>
            <person name="Zimin A.V."/>
            <person name="Clark K.F."/>
            <person name="Kohn A.B."/>
            <person name="Sadowski N."/>
            <person name="Timp W."/>
            <person name="Ptitsyn A."/>
            <person name="Khanna P."/>
            <person name="Romanova D.Y."/>
            <person name="Williams P."/>
            <person name="Greenwood S.J."/>
            <person name="Moroz L.L."/>
            <person name="Walt D.R."/>
            <person name="Bodnar A.G."/>
        </authorList>
    </citation>
    <scope>NUCLEOTIDE SEQUENCE</scope>
    <source>
        <strain evidence="2">GMGI-L3</strain>
    </source>
</reference>
<dbReference type="EMBL" id="JAHLQT010033762">
    <property type="protein sequence ID" value="KAG7159196.1"/>
    <property type="molecule type" value="Genomic_DNA"/>
</dbReference>
<feature type="signal peptide" evidence="1">
    <location>
        <begin position="1"/>
        <end position="16"/>
    </location>
</feature>